<feature type="region of interest" description="Disordered" evidence="1">
    <location>
        <begin position="258"/>
        <end position="287"/>
    </location>
</feature>
<reference evidence="2 3" key="1">
    <citation type="submission" date="2017-08" db="EMBL/GenBank/DDBJ databases">
        <title>Infants hospitalized years apart are colonized by the same room-sourced microbial strains.</title>
        <authorList>
            <person name="Brooks B."/>
            <person name="Olm M.R."/>
            <person name="Firek B.A."/>
            <person name="Baker R."/>
            <person name="Thomas B.C."/>
            <person name="Morowitz M.J."/>
            <person name="Banfield J.F."/>
        </authorList>
    </citation>
    <scope>NUCLEOTIDE SEQUENCE [LARGE SCALE GENOMIC DNA]</scope>
    <source>
        <strain evidence="2">S2_003_000_R2_14</strain>
    </source>
</reference>
<evidence type="ECO:0000313" key="2">
    <source>
        <dbReference type="EMBL" id="PZR04528.1"/>
    </source>
</evidence>
<dbReference type="Gene3D" id="1.25.40.10">
    <property type="entry name" value="Tetratricopeptide repeat domain"/>
    <property type="match status" value="1"/>
</dbReference>
<organism evidence="2 3">
    <name type="scientific">Archangium gephyra</name>
    <dbReference type="NCBI Taxonomy" id="48"/>
    <lineage>
        <taxon>Bacteria</taxon>
        <taxon>Pseudomonadati</taxon>
        <taxon>Myxococcota</taxon>
        <taxon>Myxococcia</taxon>
        <taxon>Myxococcales</taxon>
        <taxon>Cystobacterineae</taxon>
        <taxon>Archangiaceae</taxon>
        <taxon>Archangium</taxon>
    </lineage>
</organism>
<dbReference type="Proteomes" id="UP000249061">
    <property type="component" value="Unassembled WGS sequence"/>
</dbReference>
<feature type="compositionally biased region" description="Acidic residues" evidence="1">
    <location>
        <begin position="265"/>
        <end position="278"/>
    </location>
</feature>
<comment type="caution">
    <text evidence="2">The sequence shown here is derived from an EMBL/GenBank/DDBJ whole genome shotgun (WGS) entry which is preliminary data.</text>
</comment>
<dbReference type="SUPFAM" id="SSF48452">
    <property type="entry name" value="TPR-like"/>
    <property type="match status" value="1"/>
</dbReference>
<gene>
    <name evidence="2" type="ORF">DI536_34155</name>
</gene>
<evidence type="ECO:0008006" key="4">
    <source>
        <dbReference type="Google" id="ProtNLM"/>
    </source>
</evidence>
<proteinExistence type="predicted"/>
<evidence type="ECO:0000256" key="1">
    <source>
        <dbReference type="SAM" id="MobiDB-lite"/>
    </source>
</evidence>
<dbReference type="NCBIfam" id="NF047558">
    <property type="entry name" value="TPR_END_plus"/>
    <property type="match status" value="1"/>
</dbReference>
<name>A0A2W5U6M1_9BACT</name>
<dbReference type="AlphaFoldDB" id="A0A2W5U6M1"/>
<dbReference type="InterPro" id="IPR011990">
    <property type="entry name" value="TPR-like_helical_dom_sf"/>
</dbReference>
<sequence>MDLSEIEEAWHAGEVQVVLRLATEALRQNPTAFEPKAWVGLTHWLEGQVPAAQAALREAFDRVRERHDEETDWERHAFCNRLIELAAEGDQVVVARFIVEQLAVEHGTSLRLLAEGAASSNPVAALALVRRAIAADPADAEAHYLAAKFFAGLGKRPLTIKHLEAALEHGAGVLAVRILARVDGEFDGLRADERFNALIDPLPQGPLRPLYAALAVGRLNEVVALATTLDRSLDVLYPLREALERLIDTNAAPSPFDEMLASVNEEIDEREERDEESDAYSRYCGES</sequence>
<protein>
    <recommendedName>
        <fullName evidence="4">Tetratricopeptide repeat protein</fullName>
    </recommendedName>
</protein>
<dbReference type="EMBL" id="QFQP01000057">
    <property type="protein sequence ID" value="PZR04528.1"/>
    <property type="molecule type" value="Genomic_DNA"/>
</dbReference>
<evidence type="ECO:0000313" key="3">
    <source>
        <dbReference type="Proteomes" id="UP000249061"/>
    </source>
</evidence>
<accession>A0A2W5U6M1</accession>